<protein>
    <recommendedName>
        <fullName evidence="3">2'-5' RNA ligase</fullName>
    </recommendedName>
</protein>
<dbReference type="InterPro" id="IPR009097">
    <property type="entry name" value="Cyclic_Pdiesterase"/>
</dbReference>
<accession>W2USR2</accession>
<dbReference type="InterPro" id="IPR050580">
    <property type="entry name" value="2H_phosphoesterase_YjcG-like"/>
</dbReference>
<dbReference type="STRING" id="376730.SAMN04487906_2766"/>
<gene>
    <name evidence="1" type="ORF">P278_04740</name>
</gene>
<dbReference type="SUPFAM" id="SSF55144">
    <property type="entry name" value="LigT-like"/>
    <property type="match status" value="1"/>
</dbReference>
<evidence type="ECO:0008006" key="3">
    <source>
        <dbReference type="Google" id="ProtNLM"/>
    </source>
</evidence>
<evidence type="ECO:0000313" key="2">
    <source>
        <dbReference type="Proteomes" id="UP000018850"/>
    </source>
</evidence>
<sequence>MQEQSLYYIAVVPPENEANQVKSIKEELKCRYGIQHALKSPAHITLQMPFRRSSTDENLMINTLKAFAAKRLSFNVSLNGFNHFSNRVIFISVEDHQPLITLHNVLKNTLIASLSFTEKETSGPFHPHVTIAHRDLTPEIFNAIWATYKAKDFTITFRIDSLCLLKHNGKKWDIFKSFPFKSDIKSYF</sequence>
<dbReference type="AlphaFoldDB" id="W2USR2"/>
<proteinExistence type="predicted"/>
<dbReference type="RefSeq" id="WP_038261582.1">
    <property type="nucleotide sequence ID" value="NZ_AYXY01000001.1"/>
</dbReference>
<comment type="caution">
    <text evidence="1">The sequence shown here is derived from an EMBL/GenBank/DDBJ whole genome shotgun (WGS) entry which is preliminary data.</text>
</comment>
<name>W2USR2_9FLAO</name>
<dbReference type="eggNOG" id="COG1514">
    <property type="taxonomic scope" value="Bacteria"/>
</dbReference>
<keyword evidence="2" id="KW-1185">Reference proteome</keyword>
<dbReference type="Pfam" id="PF13563">
    <property type="entry name" value="2_5_RNA_ligase2"/>
    <property type="match status" value="1"/>
</dbReference>
<dbReference type="Proteomes" id="UP000018850">
    <property type="component" value="Unassembled WGS sequence"/>
</dbReference>
<organism evidence="1 2">
    <name type="scientific">Zhouia amylolytica AD3</name>
    <dbReference type="NCBI Taxonomy" id="1286632"/>
    <lineage>
        <taxon>Bacteria</taxon>
        <taxon>Pseudomonadati</taxon>
        <taxon>Bacteroidota</taxon>
        <taxon>Flavobacteriia</taxon>
        <taxon>Flavobacteriales</taxon>
        <taxon>Flavobacteriaceae</taxon>
        <taxon>Zhouia</taxon>
    </lineage>
</organism>
<dbReference type="PANTHER" id="PTHR40037:SF1">
    <property type="entry name" value="PHOSPHOESTERASE SAOUHSC_00951-RELATED"/>
    <property type="match status" value="1"/>
</dbReference>
<reference evidence="1 2" key="2">
    <citation type="journal article" date="2016" name="Genome Announc.">
        <title>Draft Genome Sequence of Zhouia amylolytica AD3, Isolated from Tidal Flat Sediment.</title>
        <authorList>
            <person name="Jia B."/>
            <person name="Jin H.M."/>
            <person name="Lee H.J."/>
            <person name="Jeon C.O."/>
        </authorList>
    </citation>
    <scope>NUCLEOTIDE SEQUENCE [LARGE SCALE GENOMIC DNA]</scope>
    <source>
        <strain evidence="1 2">AD3</strain>
    </source>
</reference>
<dbReference type="PANTHER" id="PTHR40037">
    <property type="entry name" value="PHOSPHOESTERASE YJCG-RELATED"/>
    <property type="match status" value="1"/>
</dbReference>
<evidence type="ECO:0000313" key="1">
    <source>
        <dbReference type="EMBL" id="ETN97048.1"/>
    </source>
</evidence>
<reference evidence="2" key="1">
    <citation type="submission" date="2013-11" db="EMBL/GenBank/DDBJ databases">
        <title>Draft genome sequence from a member of Zhouia, isolated tidal flat.</title>
        <authorList>
            <person name="Jin H."/>
            <person name="Jeon C.O."/>
        </authorList>
    </citation>
    <scope>NUCLEOTIDE SEQUENCE [LARGE SCALE GENOMIC DNA]</scope>
    <source>
        <strain evidence="2">AD3</strain>
    </source>
</reference>
<dbReference type="Gene3D" id="3.90.1140.10">
    <property type="entry name" value="Cyclic phosphodiesterase"/>
    <property type="match status" value="1"/>
</dbReference>
<dbReference type="EMBL" id="AYXY01000001">
    <property type="protein sequence ID" value="ETN97048.1"/>
    <property type="molecule type" value="Genomic_DNA"/>
</dbReference>